<dbReference type="HOGENOM" id="CLU_037115_0_0_3"/>
<dbReference type="Proteomes" id="UP000003613">
    <property type="component" value="Unassembled WGS sequence"/>
</dbReference>
<dbReference type="NCBIfam" id="TIGR02986">
    <property type="entry name" value="restrict_Alw26I"/>
    <property type="match status" value="1"/>
</dbReference>
<proteinExistence type="predicted"/>
<name>I4HCZ4_MICAE</name>
<organism evidence="1 2">
    <name type="scientific">Microcystis aeruginosa PCC 9807</name>
    <dbReference type="NCBI Taxonomy" id="1160283"/>
    <lineage>
        <taxon>Bacteria</taxon>
        <taxon>Bacillati</taxon>
        <taxon>Cyanobacteriota</taxon>
        <taxon>Cyanophyceae</taxon>
        <taxon>Oscillatoriophycideae</taxon>
        <taxon>Chroococcales</taxon>
        <taxon>Microcystaceae</taxon>
        <taxon>Microcystis</taxon>
    </lineage>
</organism>
<evidence type="ECO:0000313" key="2">
    <source>
        <dbReference type="Proteomes" id="UP000003613"/>
    </source>
</evidence>
<comment type="caution">
    <text evidence="1">The sequence shown here is derived from an EMBL/GenBank/DDBJ whole genome shotgun (WGS) entry which is preliminary data.</text>
</comment>
<dbReference type="EMBL" id="CAIM01000519">
    <property type="protein sequence ID" value="CCI19918.1"/>
    <property type="molecule type" value="Genomic_DNA"/>
</dbReference>
<dbReference type="Gene3D" id="1.10.30.50">
    <property type="match status" value="1"/>
</dbReference>
<accession>I4HCZ4</accession>
<evidence type="ECO:0000313" key="1">
    <source>
        <dbReference type="EMBL" id="CCI19918.1"/>
    </source>
</evidence>
<dbReference type="InterPro" id="IPR014328">
    <property type="entry name" value="Restrct_endonuc_II_Alw26I"/>
</dbReference>
<dbReference type="AlphaFoldDB" id="I4HCZ4"/>
<dbReference type="RefSeq" id="WP_002790009.1">
    <property type="nucleotide sequence ID" value="NZ_HE973373.1"/>
</dbReference>
<reference evidence="1 2" key="1">
    <citation type="submission" date="2012-04" db="EMBL/GenBank/DDBJ databases">
        <authorList>
            <person name="Genoscope - CEA"/>
        </authorList>
    </citation>
    <scope>NUCLEOTIDE SEQUENCE [LARGE SCALE GENOMIC DNA]</scope>
    <source>
        <strain evidence="1 2">9807</strain>
    </source>
</reference>
<gene>
    <name evidence="1" type="ORF">MICAF_5660006</name>
</gene>
<protein>
    <submittedName>
        <fullName evidence="1">Uncharacterized protein</fullName>
    </submittedName>
</protein>
<sequence>MSKSQQYGSKGQSWHPDFIRYMEFIANHETYRGMPDAFNEENKIQWEAPSNRSSGKYKDTHHKRREWWRRKAVSISIDPQSAKWISRTARQIHPTLKKPCKLCGRVMELRYVYPSSTFLKRLIKMGYVDESFPLEPFERITDLVTRLVEVFGDSVFSHLPDLLQTSEIVPPNLEPNLPDWLDWIEKEYVPQEPSILSPGAMSNAPDRFDGFHSFNLCCRSSADKGRSQSNLRAYTTDRRVFEYWTEGNWIAADRLMGRIRADFSGESCFNGHPGPCSADHVGPLSLGFTHRPEFQLLCKRCNSAKNNRMSLREVVHLRKVEAAGETVISWHSKALWDLRKNDVLDEETALRLSKILRDNRHTLMSVLQRIDDARHFTFLATFLELEYAEQKVEFVNLHIENHITQFERISYLPRETKYVEEQKARRCRVAFESLRDYFRKITRNAYVVTTSQIEGKIVDALEFLERSSSEIQKLDKQISKLLSSSSEIQGEESFRAIVERIPREHPVNFVEAKTRITEAMHLVAVELSNQWNSDRYVRGELNLDS</sequence>
<dbReference type="Pfam" id="PF09665">
    <property type="entry name" value="RE_Alw26IDE"/>
    <property type="match status" value="1"/>
</dbReference>